<comment type="caution">
    <text evidence="1">The sequence shown here is derived from an EMBL/GenBank/DDBJ whole genome shotgun (WGS) entry which is preliminary data.</text>
</comment>
<dbReference type="AlphaFoldDB" id="A0A1G2P063"/>
<sequence>MKNSWLETIIQTRACYTGAFLDEEEKVKILKQFPPSFQNIFTDHLTIKYKPSQEEMSDLALGEKVLLTAVALAKDEKAEALLIQTDISANSHPHITISTAPGIEPSYSNQLLEKANFKEIPPFDINARIGLSAGKKIFFEEPDFIFKKIILPTRPQADTLVAIYILRKFGNSFFKNIDKAEIEIAPTLPAGKDVQTLEDEGVLAIDIGGGKFDHHGREPKITASELIADYLGMRNNPALSKLIEYARRDDIHGQGTISNDPLDRAFGLSGLIVALNKDKSVKPEKISEMISPLLDAHYKEELRRTEELPREFEQKTKEGRVEIFQVKQRDKKLKVVIVDSDNPSLPGFLRSQIGGRFDVVAQKHSSGHINILTRPTKRVDLRSLIGLIRKSEAMVKGVDLAVSMNELSRSGRLEAVPEWYYDPATNSIQNGGINPKDILSTKISKEQLKKIIELGLSESLWSPLR</sequence>
<name>A0A1G2P063_9BACT</name>
<dbReference type="Proteomes" id="UP000177269">
    <property type="component" value="Unassembled WGS sequence"/>
</dbReference>
<protein>
    <submittedName>
        <fullName evidence="1">Uncharacterized protein</fullName>
    </submittedName>
</protein>
<evidence type="ECO:0000313" key="1">
    <source>
        <dbReference type="EMBL" id="OHA41737.1"/>
    </source>
</evidence>
<organism evidence="1 2">
    <name type="scientific">Candidatus Taylorbacteria bacterium RIFCSPLOWO2_12_FULL_43_20</name>
    <dbReference type="NCBI Taxonomy" id="1802332"/>
    <lineage>
        <taxon>Bacteria</taxon>
        <taxon>Candidatus Tayloriibacteriota</taxon>
    </lineage>
</organism>
<gene>
    <name evidence="1" type="ORF">A3G52_04200</name>
</gene>
<evidence type="ECO:0000313" key="2">
    <source>
        <dbReference type="Proteomes" id="UP000177269"/>
    </source>
</evidence>
<proteinExistence type="predicted"/>
<accession>A0A1G2P063</accession>
<dbReference type="EMBL" id="MHSK01000026">
    <property type="protein sequence ID" value="OHA41737.1"/>
    <property type="molecule type" value="Genomic_DNA"/>
</dbReference>
<reference evidence="1 2" key="1">
    <citation type="journal article" date="2016" name="Nat. Commun.">
        <title>Thousands of microbial genomes shed light on interconnected biogeochemical processes in an aquifer system.</title>
        <authorList>
            <person name="Anantharaman K."/>
            <person name="Brown C.T."/>
            <person name="Hug L.A."/>
            <person name="Sharon I."/>
            <person name="Castelle C.J."/>
            <person name="Probst A.J."/>
            <person name="Thomas B.C."/>
            <person name="Singh A."/>
            <person name="Wilkins M.J."/>
            <person name="Karaoz U."/>
            <person name="Brodie E.L."/>
            <person name="Williams K.H."/>
            <person name="Hubbard S.S."/>
            <person name="Banfield J.F."/>
        </authorList>
    </citation>
    <scope>NUCLEOTIDE SEQUENCE [LARGE SCALE GENOMIC DNA]</scope>
</reference>